<protein>
    <submittedName>
        <fullName evidence="1">Uncharacterized protein</fullName>
    </submittedName>
</protein>
<evidence type="ECO:0000313" key="1">
    <source>
        <dbReference type="EMBL" id="GAI74851.1"/>
    </source>
</evidence>
<name>X1S6V5_9ZZZZ</name>
<dbReference type="EMBL" id="BARW01006364">
    <property type="protein sequence ID" value="GAI74851.1"/>
    <property type="molecule type" value="Genomic_DNA"/>
</dbReference>
<comment type="caution">
    <text evidence="1">The sequence shown here is derived from an EMBL/GenBank/DDBJ whole genome shotgun (WGS) entry which is preliminary data.</text>
</comment>
<organism evidence="1">
    <name type="scientific">marine sediment metagenome</name>
    <dbReference type="NCBI Taxonomy" id="412755"/>
    <lineage>
        <taxon>unclassified sequences</taxon>
        <taxon>metagenomes</taxon>
        <taxon>ecological metagenomes</taxon>
    </lineage>
</organism>
<dbReference type="AlphaFoldDB" id="X1S6V5"/>
<gene>
    <name evidence="1" type="ORF">S12H4_13361</name>
</gene>
<reference evidence="1" key="1">
    <citation type="journal article" date="2014" name="Front. Microbiol.">
        <title>High frequency of phylogenetically diverse reductive dehalogenase-homologous genes in deep subseafloor sedimentary metagenomes.</title>
        <authorList>
            <person name="Kawai M."/>
            <person name="Futagami T."/>
            <person name="Toyoda A."/>
            <person name="Takaki Y."/>
            <person name="Nishi S."/>
            <person name="Hori S."/>
            <person name="Arai W."/>
            <person name="Tsubouchi T."/>
            <person name="Morono Y."/>
            <person name="Uchiyama I."/>
            <person name="Ito T."/>
            <person name="Fujiyama A."/>
            <person name="Inagaki F."/>
            <person name="Takami H."/>
        </authorList>
    </citation>
    <scope>NUCLEOTIDE SEQUENCE</scope>
    <source>
        <strain evidence="1">Expedition CK06-06</strain>
    </source>
</reference>
<proteinExistence type="predicted"/>
<sequence>MTTRKNQKQIKPIEQWGATEWKAAHEQKNAAYEELKKELKGILVYLHRAIGRIQENIN</sequence>
<accession>X1S6V5</accession>